<keyword evidence="2" id="KW-0732">Signal</keyword>
<name>A0ABR1XA64_9PEZI</name>
<evidence type="ECO:0000313" key="3">
    <source>
        <dbReference type="EMBL" id="KAK8093536.1"/>
    </source>
</evidence>
<accession>A0ABR1XA64</accession>
<protein>
    <submittedName>
        <fullName evidence="3">Uncharacterized protein</fullName>
    </submittedName>
</protein>
<dbReference type="EMBL" id="JAQQWN010000002">
    <property type="protein sequence ID" value="KAK8093536.1"/>
    <property type="molecule type" value="Genomic_DNA"/>
</dbReference>
<feature type="signal peptide" evidence="2">
    <location>
        <begin position="1"/>
        <end position="18"/>
    </location>
</feature>
<proteinExistence type="predicted"/>
<organism evidence="3 4">
    <name type="scientific">Apiospora hydei</name>
    <dbReference type="NCBI Taxonomy" id="1337664"/>
    <lineage>
        <taxon>Eukaryota</taxon>
        <taxon>Fungi</taxon>
        <taxon>Dikarya</taxon>
        <taxon>Ascomycota</taxon>
        <taxon>Pezizomycotina</taxon>
        <taxon>Sordariomycetes</taxon>
        <taxon>Xylariomycetidae</taxon>
        <taxon>Amphisphaeriales</taxon>
        <taxon>Apiosporaceae</taxon>
        <taxon>Apiospora</taxon>
    </lineage>
</organism>
<evidence type="ECO:0000256" key="1">
    <source>
        <dbReference type="SAM" id="MobiDB-lite"/>
    </source>
</evidence>
<evidence type="ECO:0000256" key="2">
    <source>
        <dbReference type="SAM" id="SignalP"/>
    </source>
</evidence>
<dbReference type="GeneID" id="92037596"/>
<evidence type="ECO:0000313" key="4">
    <source>
        <dbReference type="Proteomes" id="UP001433268"/>
    </source>
</evidence>
<feature type="chain" id="PRO_5045790655" evidence="2">
    <location>
        <begin position="19"/>
        <end position="85"/>
    </location>
</feature>
<sequence>MLGRNAVVLLTFLASRLAMPLMANHVAHDEHLAVRTGLEQDEDAAQSIYSKRAVLGQDEDAAQSLYGRRAVSGEDEDATEHFYTK</sequence>
<keyword evidence="4" id="KW-1185">Reference proteome</keyword>
<gene>
    <name evidence="3" type="ORF">PG997_000221</name>
</gene>
<feature type="region of interest" description="Disordered" evidence="1">
    <location>
        <begin position="66"/>
        <end position="85"/>
    </location>
</feature>
<dbReference type="Proteomes" id="UP001433268">
    <property type="component" value="Unassembled WGS sequence"/>
</dbReference>
<dbReference type="RefSeq" id="XP_066674309.1">
    <property type="nucleotide sequence ID" value="XM_066804536.1"/>
</dbReference>
<comment type="caution">
    <text evidence="3">The sequence shown here is derived from an EMBL/GenBank/DDBJ whole genome shotgun (WGS) entry which is preliminary data.</text>
</comment>
<reference evidence="3 4" key="1">
    <citation type="submission" date="2023-01" db="EMBL/GenBank/DDBJ databases">
        <title>Analysis of 21 Apiospora genomes using comparative genomics revels a genus with tremendous synthesis potential of carbohydrate active enzymes and secondary metabolites.</title>
        <authorList>
            <person name="Sorensen T."/>
        </authorList>
    </citation>
    <scope>NUCLEOTIDE SEQUENCE [LARGE SCALE GENOMIC DNA]</scope>
    <source>
        <strain evidence="3 4">CBS 114990</strain>
    </source>
</reference>